<evidence type="ECO:0000256" key="5">
    <source>
        <dbReference type="ARBA" id="ARBA00022840"/>
    </source>
</evidence>
<dbReference type="Proteomes" id="UP000829291">
    <property type="component" value="Chromosome 6"/>
</dbReference>
<feature type="binding site" evidence="8">
    <location>
        <position position="338"/>
    </location>
    <ligand>
        <name>L-serine</name>
        <dbReference type="ChEBI" id="CHEBI:33384"/>
    </ligand>
</feature>
<accession>A0A6J0BMP2</accession>
<dbReference type="GO" id="GO:0006434">
    <property type="term" value="P:seryl-tRNA aminoacylation"/>
    <property type="evidence" value="ECO:0007669"/>
    <property type="project" value="InterPro"/>
</dbReference>
<dbReference type="InterPro" id="IPR002314">
    <property type="entry name" value="aa-tRNA-synt_IIb"/>
</dbReference>
<dbReference type="Gene3D" id="1.10.287.40">
    <property type="entry name" value="Serine-tRNA synthetase, tRNA binding domain"/>
    <property type="match status" value="1"/>
</dbReference>
<evidence type="ECO:0000256" key="6">
    <source>
        <dbReference type="ARBA" id="ARBA00023146"/>
    </source>
</evidence>
<keyword evidence="3" id="KW-0436">Ligase</keyword>
<dbReference type="RefSeq" id="XP_015515527.1">
    <property type="nucleotide sequence ID" value="XM_015660041.2"/>
</dbReference>
<evidence type="ECO:0000259" key="9">
    <source>
        <dbReference type="PROSITE" id="PS50862"/>
    </source>
</evidence>
<feature type="domain" description="Aminoacyl-transfer RNA synthetases class-II family profile" evidence="9">
    <location>
        <begin position="100"/>
        <end position="469"/>
    </location>
</feature>
<dbReference type="Pfam" id="PF00587">
    <property type="entry name" value="tRNA-synt_2b"/>
    <property type="match status" value="1"/>
</dbReference>
<dbReference type="SUPFAM" id="SSF55681">
    <property type="entry name" value="Class II aaRS and biotin synthetases"/>
    <property type="match status" value="1"/>
</dbReference>
<proteinExistence type="inferred from homology"/>
<evidence type="ECO:0000256" key="1">
    <source>
        <dbReference type="ARBA" id="ARBA00010728"/>
    </source>
</evidence>
<keyword evidence="4" id="KW-0547">Nucleotide-binding</keyword>
<dbReference type="OrthoDB" id="24683at2759"/>
<dbReference type="InParanoid" id="A0A6J0BMP2"/>
<comment type="similarity">
    <text evidence="1">Belongs to the class-II aminoacyl-tRNA synthetase family. Type-1 seryl-tRNA synthetase subfamily.</text>
</comment>
<name>A0A6J0BMP2_NEOLC</name>
<dbReference type="InterPro" id="IPR010978">
    <property type="entry name" value="tRNA-bd_arm"/>
</dbReference>
<dbReference type="EC" id="6.1.1.11" evidence="2"/>
<dbReference type="GeneID" id="107221144"/>
<evidence type="ECO:0000256" key="8">
    <source>
        <dbReference type="PIRSR" id="PIRSR001529-1"/>
    </source>
</evidence>
<keyword evidence="10" id="KW-1185">Reference proteome</keyword>
<dbReference type="GO" id="GO:0004828">
    <property type="term" value="F:serine-tRNA ligase activity"/>
    <property type="evidence" value="ECO:0007669"/>
    <property type="project" value="UniProtKB-EC"/>
</dbReference>
<reference evidence="11" key="1">
    <citation type="submission" date="2025-08" db="UniProtKB">
        <authorList>
            <consortium name="RefSeq"/>
        </authorList>
    </citation>
    <scope>IDENTIFICATION</scope>
    <source>
        <tissue evidence="11">Thorax and Abdomen</tissue>
    </source>
</reference>
<dbReference type="FunCoup" id="A0A6J0BMP2">
    <property type="interactions" value="45"/>
</dbReference>
<evidence type="ECO:0000256" key="3">
    <source>
        <dbReference type="ARBA" id="ARBA00022598"/>
    </source>
</evidence>
<organism evidence="11">
    <name type="scientific">Neodiprion lecontei</name>
    <name type="common">Redheaded pine sawfly</name>
    <dbReference type="NCBI Taxonomy" id="441921"/>
    <lineage>
        <taxon>Eukaryota</taxon>
        <taxon>Metazoa</taxon>
        <taxon>Ecdysozoa</taxon>
        <taxon>Arthropoda</taxon>
        <taxon>Hexapoda</taxon>
        <taxon>Insecta</taxon>
        <taxon>Pterygota</taxon>
        <taxon>Neoptera</taxon>
        <taxon>Endopterygota</taxon>
        <taxon>Hymenoptera</taxon>
        <taxon>Tenthredinoidea</taxon>
        <taxon>Diprionidae</taxon>
        <taxon>Diprioninae</taxon>
        <taxon>Neodiprion</taxon>
    </lineage>
</organism>
<evidence type="ECO:0000256" key="2">
    <source>
        <dbReference type="ARBA" id="ARBA00012840"/>
    </source>
</evidence>
<dbReference type="PROSITE" id="PS50862">
    <property type="entry name" value="AA_TRNA_LIGASE_II"/>
    <property type="match status" value="1"/>
</dbReference>
<dbReference type="AlphaFoldDB" id="A0A6J0BMP2"/>
<dbReference type="InterPro" id="IPR006195">
    <property type="entry name" value="aa-tRNA-synth_II"/>
</dbReference>
<evidence type="ECO:0000313" key="11">
    <source>
        <dbReference type="RefSeq" id="XP_015515527.1"/>
    </source>
</evidence>
<dbReference type="PIRSF" id="PIRSF001529">
    <property type="entry name" value="Ser-tRNA-synth_IIa"/>
    <property type="match status" value="1"/>
</dbReference>
<keyword evidence="6" id="KW-0030">Aminoacyl-tRNA synthetase</keyword>
<dbReference type="SUPFAM" id="SSF46589">
    <property type="entry name" value="tRNA-binding arm"/>
    <property type="match status" value="1"/>
</dbReference>
<dbReference type="InterPro" id="IPR002317">
    <property type="entry name" value="Ser-tRNA-ligase_type_1"/>
</dbReference>
<sequence length="470" mass="53487">MANVGIRLLSMKHVFFLGRLSLNLNVRTYVSALFVSGKRASESFAILSPYLDFDERFSDMDKLKNELKLRALDVDAESVKNSWDLYKSVISNRDALEQKRIDTASQIKGLNTSNAESVDNEEITRLKTVGKVLREDLKVVREILWELEDSVIPKILKLPNVLHKDTPAFDPVILYSYGNLNPGENSSCSSSHIDIGRRLGLLEYSSPMNYYLHNEAALFELAVLRLAADEFVHDNTMRVTGLDFARSIIVEATGLDHESPEDSFILQDNEEVEKHSVNRMHLIGGASLPSFLAMHTKQLINPKYFPLRYFASGRQYVPFNSRLREAGMFTVCQSSVAEVFAMVKDSKSSEYAEEFERILDSAKLLYNSLCNHYRIVVRPARDLRPWESLRVSFELWSPYSNDYIEVGHLSLCGEYLSKRLLISCQTHYGRTFPSIISGTILSVPRLLGCLLEESPEEFVVPDKVREYMPA</sequence>
<keyword evidence="5" id="KW-0067">ATP-binding</keyword>
<dbReference type="InterPro" id="IPR042103">
    <property type="entry name" value="SerRS_1_N_sf"/>
</dbReference>
<dbReference type="Gene3D" id="3.30.930.10">
    <property type="entry name" value="Bira Bifunctional Protein, Domain 2"/>
    <property type="match status" value="1"/>
</dbReference>
<dbReference type="KEGG" id="nlo:107221144"/>
<dbReference type="GO" id="GO:0005524">
    <property type="term" value="F:ATP binding"/>
    <property type="evidence" value="ECO:0007669"/>
    <property type="project" value="UniProtKB-KW"/>
</dbReference>
<feature type="site" description="Important for serine binding" evidence="8">
    <location>
        <position position="439"/>
    </location>
</feature>
<evidence type="ECO:0000256" key="7">
    <source>
        <dbReference type="ARBA" id="ARBA00031113"/>
    </source>
</evidence>
<evidence type="ECO:0000313" key="10">
    <source>
        <dbReference type="Proteomes" id="UP000829291"/>
    </source>
</evidence>
<dbReference type="PANTHER" id="PTHR11778">
    <property type="entry name" value="SERYL-TRNA SYNTHETASE"/>
    <property type="match status" value="1"/>
</dbReference>
<protein>
    <recommendedName>
        <fullName evidence="2">serine--tRNA ligase</fullName>
        <ecNumber evidence="2">6.1.1.11</ecNumber>
    </recommendedName>
    <alternativeName>
        <fullName evidence="7">Seryl-tRNA synthetase</fullName>
    </alternativeName>
</protein>
<gene>
    <name evidence="11" type="primary">LOC107221144</name>
</gene>
<dbReference type="CTD" id="318604"/>
<dbReference type="InterPro" id="IPR045864">
    <property type="entry name" value="aa-tRNA-synth_II/BPL/LPL"/>
</dbReference>
<evidence type="ECO:0000256" key="4">
    <source>
        <dbReference type="ARBA" id="ARBA00022741"/>
    </source>
</evidence>